<proteinExistence type="predicted"/>
<accession>A0A1B2ICI0</accession>
<dbReference type="KEGG" id="vg:29061737"/>
<reference evidence="2" key="1">
    <citation type="submission" date="2016-06" db="EMBL/GenBank/DDBJ databases">
        <authorList>
            <person name="Berg J.A."/>
            <person name="Buchanan A.L."/>
            <person name="Choi M.C."/>
            <person name="Sharma R."/>
            <person name="Tatlow P."/>
            <person name="Allen R.C."/>
            <person name="Bloomfield T.J."/>
            <person name="Buhler B."/>
            <person name="Bybee R.N."/>
            <person name="Duncan S."/>
            <person name="Fuhriman D.A."/>
            <person name="Harris N."/>
            <person name="Hilton J.A."/>
            <person name="Hurst E."/>
            <person name="James B.D."/>
            <person name="Knabe B.K."/>
            <person name="Pollock S.V."/>
            <person name="Ririe D.B."/>
            <person name="Rogers S.L."/>
            <person name="Stephenson M.B."/>
            <person name="Thompson S.E."/>
            <person name="Usher B.K."/>
            <person name="Ward A.T."/>
            <person name="Webb C.J."/>
            <person name="Wells M.J."/>
            <person name="Wright C.K."/>
            <person name="Breakwell D.P."/>
            <person name="Hope S."/>
            <person name="Grose J.H."/>
        </authorList>
    </citation>
    <scope>NUCLEOTIDE SEQUENCE [LARGE SCALE GENOMIC DNA]</scope>
</reference>
<gene>
    <name evidence="1" type="ORF">EARLPHILLIPIV_134</name>
</gene>
<dbReference type="EMBL" id="KX397367">
    <property type="protein sequence ID" value="ANZ48983.1"/>
    <property type="molecule type" value="Genomic_DNA"/>
</dbReference>
<dbReference type="GeneID" id="29061737"/>
<protein>
    <submittedName>
        <fullName evidence="1">Uncharacterized protein</fullName>
    </submittedName>
</protein>
<dbReference type="Proteomes" id="UP000201594">
    <property type="component" value="Segment"/>
</dbReference>
<name>A0A1B2ICI0_9CAUD</name>
<organism evidence="1 2">
    <name type="scientific">Erwinia phage vB_EamM_EarlPhillipIV</name>
    <dbReference type="NCBI Taxonomy" id="1883372"/>
    <lineage>
        <taxon>Viruses</taxon>
        <taxon>Duplodnaviria</taxon>
        <taxon>Heunggongvirae</taxon>
        <taxon>Uroviricota</taxon>
        <taxon>Caudoviricetes</taxon>
        <taxon>Chimalliviridae</taxon>
        <taxon>Derbicusvirus</taxon>
        <taxon>Derbicusvirus derbicus</taxon>
    </lineage>
</organism>
<sequence>MCDLCNFLDDDVINRLKTSLVVIQMLPQKGFRQRRLSGSIMTLVGRYNAIKDVMVDKLEDDYQKTLERFKRDPTVRNEMFLRELQRARSQILINVNEVKKLLTTAEPWLSVMEA</sequence>
<evidence type="ECO:0000313" key="1">
    <source>
        <dbReference type="EMBL" id="ANZ48983.1"/>
    </source>
</evidence>
<dbReference type="OrthoDB" id="26880at10239"/>
<dbReference type="RefSeq" id="YP_009278446.1">
    <property type="nucleotide sequence ID" value="NC_031007.1"/>
</dbReference>
<evidence type="ECO:0000313" key="2">
    <source>
        <dbReference type="Proteomes" id="UP000201594"/>
    </source>
</evidence>